<reference evidence="2" key="1">
    <citation type="submission" date="2025-08" db="UniProtKB">
        <authorList>
            <consortium name="Ensembl"/>
        </authorList>
    </citation>
    <scope>IDENTIFICATION</scope>
</reference>
<name>A0A3Q2CZH0_CYPVA</name>
<accession>A0A3Q2CZH0</accession>
<dbReference type="OMA" id="CDCSHDD"/>
<evidence type="ECO:0000313" key="2">
    <source>
        <dbReference type="Ensembl" id="ENSCVAP00000011481.1"/>
    </source>
</evidence>
<dbReference type="AlphaFoldDB" id="A0A3Q2CZH0"/>
<feature type="coiled-coil region" evidence="1">
    <location>
        <begin position="113"/>
        <end position="160"/>
    </location>
</feature>
<dbReference type="Ensembl" id="ENSCVAT00000029956.1">
    <property type="protein sequence ID" value="ENSCVAP00000011481.1"/>
    <property type="gene ID" value="ENSCVAG00000013749.1"/>
</dbReference>
<reference evidence="2" key="2">
    <citation type="submission" date="2025-09" db="UniProtKB">
        <authorList>
            <consortium name="Ensembl"/>
        </authorList>
    </citation>
    <scope>IDENTIFICATION</scope>
</reference>
<evidence type="ECO:0000256" key="1">
    <source>
        <dbReference type="SAM" id="Coils"/>
    </source>
</evidence>
<dbReference type="GeneTree" id="ENSGT00800000125328"/>
<dbReference type="Proteomes" id="UP000265020">
    <property type="component" value="Unassembled WGS sequence"/>
</dbReference>
<protein>
    <submittedName>
        <fullName evidence="2">Si:ch73-345f18.3</fullName>
    </submittedName>
</protein>
<dbReference type="STRING" id="28743.ENSCVAP00000011481"/>
<sequence>MDLRFNDMAESFNEQQKHYEAMVEHIRKLKQISGSTNVDNLAFAECIGKIRIEHKMKGYDFSLVTNPIGPEGENEEKPLCLQSAQSEVMGLSDRAKATISKGTALIQLIDWLLRGHSQMAEQVKGAAENYQEEGRLCDNLEENMKEVRRAKELSQRYRQQAGEVYNEAA</sequence>
<keyword evidence="3" id="KW-1185">Reference proteome</keyword>
<keyword evidence="1" id="KW-0175">Coiled coil</keyword>
<evidence type="ECO:0000313" key="3">
    <source>
        <dbReference type="Proteomes" id="UP000265020"/>
    </source>
</evidence>
<organism evidence="2 3">
    <name type="scientific">Cyprinodon variegatus</name>
    <name type="common">Sheepshead minnow</name>
    <dbReference type="NCBI Taxonomy" id="28743"/>
    <lineage>
        <taxon>Eukaryota</taxon>
        <taxon>Metazoa</taxon>
        <taxon>Chordata</taxon>
        <taxon>Craniata</taxon>
        <taxon>Vertebrata</taxon>
        <taxon>Euteleostomi</taxon>
        <taxon>Actinopterygii</taxon>
        <taxon>Neopterygii</taxon>
        <taxon>Teleostei</taxon>
        <taxon>Neoteleostei</taxon>
        <taxon>Acanthomorphata</taxon>
        <taxon>Ovalentaria</taxon>
        <taxon>Atherinomorphae</taxon>
        <taxon>Cyprinodontiformes</taxon>
        <taxon>Cyprinodontidae</taxon>
        <taxon>Cyprinodon</taxon>
    </lineage>
</organism>
<proteinExistence type="predicted"/>